<name>A0A0M2H372_9MICO</name>
<protein>
    <submittedName>
        <fullName evidence="2">Uncharacterized protein</fullName>
    </submittedName>
</protein>
<dbReference type="STRING" id="92835.RS81_02543"/>
<dbReference type="RefSeq" id="WP_045276431.1">
    <property type="nucleotide sequence ID" value="NZ_BAAAUP010000002.1"/>
</dbReference>
<accession>A0A0M2H372</accession>
<evidence type="ECO:0000313" key="2">
    <source>
        <dbReference type="EMBL" id="KJL38748.1"/>
    </source>
</evidence>
<keyword evidence="1" id="KW-1133">Transmembrane helix</keyword>
<dbReference type="PATRIC" id="fig|92835.4.peg.2577"/>
<keyword evidence="1" id="KW-0812">Transmembrane</keyword>
<dbReference type="AlphaFoldDB" id="A0A0M2H372"/>
<evidence type="ECO:0000256" key="1">
    <source>
        <dbReference type="SAM" id="Phobius"/>
    </source>
</evidence>
<dbReference type="EMBL" id="JYIZ01000054">
    <property type="protein sequence ID" value="KJL38748.1"/>
    <property type="molecule type" value="Genomic_DNA"/>
</dbReference>
<gene>
    <name evidence="2" type="ORF">RS81_02543</name>
</gene>
<evidence type="ECO:0000313" key="3">
    <source>
        <dbReference type="Proteomes" id="UP000033956"/>
    </source>
</evidence>
<sequence>MNRAAPARLPGAAAEAAGRWHRLTAAPSLPLWIAAIAGVAITGAVAWVAGPHYDAVLQPTDREIDDPLRSQVGDDADLDIAGLRSYAAFRGVEPWSTIDRDGSPCLLIIDRSTDLILDVACAPAGAGAFVEAAAWPTLDRAFADGLPDGTVIRFLLGDETVDVSVIRAP</sequence>
<feature type="transmembrane region" description="Helical" evidence="1">
    <location>
        <begin position="29"/>
        <end position="49"/>
    </location>
</feature>
<proteinExistence type="predicted"/>
<dbReference type="OrthoDB" id="5084315at2"/>
<organism evidence="2 3">
    <name type="scientific">Microbacterium terrae</name>
    <dbReference type="NCBI Taxonomy" id="69369"/>
    <lineage>
        <taxon>Bacteria</taxon>
        <taxon>Bacillati</taxon>
        <taxon>Actinomycetota</taxon>
        <taxon>Actinomycetes</taxon>
        <taxon>Micrococcales</taxon>
        <taxon>Microbacteriaceae</taxon>
        <taxon>Microbacterium</taxon>
    </lineage>
</organism>
<reference evidence="2 3" key="1">
    <citation type="submission" date="2015-02" db="EMBL/GenBank/DDBJ databases">
        <title>Draft genome sequences of ten Microbacterium spp. with emphasis on heavy metal contaminated environments.</title>
        <authorList>
            <person name="Corretto E."/>
        </authorList>
    </citation>
    <scope>NUCLEOTIDE SEQUENCE [LARGE SCALE GENOMIC DNA]</scope>
    <source>
        <strain evidence="2 3">DSM 12510</strain>
    </source>
</reference>
<keyword evidence="1" id="KW-0472">Membrane</keyword>
<comment type="caution">
    <text evidence="2">The sequence shown here is derived from an EMBL/GenBank/DDBJ whole genome shotgun (WGS) entry which is preliminary data.</text>
</comment>
<keyword evidence="3" id="KW-1185">Reference proteome</keyword>
<dbReference type="Proteomes" id="UP000033956">
    <property type="component" value="Unassembled WGS sequence"/>
</dbReference>